<keyword evidence="1" id="KW-0472">Membrane</keyword>
<keyword evidence="1" id="KW-1133">Transmembrane helix</keyword>
<evidence type="ECO:0000256" key="1">
    <source>
        <dbReference type="SAM" id="Phobius"/>
    </source>
</evidence>
<name>A0ABW6BWP5_9BACT</name>
<reference evidence="3" key="1">
    <citation type="journal article" date="2019" name="Int. J. Syst. Evol. Microbiol.">
        <title>The Global Catalogue of Microorganisms (GCM) 10K type strain sequencing project: providing services to taxonomists for standard genome sequencing and annotation.</title>
        <authorList>
            <consortium name="The Broad Institute Genomics Platform"/>
            <consortium name="The Broad Institute Genome Sequencing Center for Infectious Disease"/>
            <person name="Wu L."/>
            <person name="Ma J."/>
        </authorList>
    </citation>
    <scope>NUCLEOTIDE SEQUENCE [LARGE SCALE GENOMIC DNA]</scope>
    <source>
        <strain evidence="3">KCTC 23984</strain>
    </source>
</reference>
<protein>
    <submittedName>
        <fullName evidence="2">Uncharacterized protein</fullName>
    </submittedName>
</protein>
<evidence type="ECO:0000313" key="3">
    <source>
        <dbReference type="Proteomes" id="UP001597641"/>
    </source>
</evidence>
<proteinExistence type="predicted"/>
<dbReference type="RefSeq" id="WP_377485541.1">
    <property type="nucleotide sequence ID" value="NZ_JBHUOX010000009.1"/>
</dbReference>
<accession>A0ABW6BWP5</accession>
<evidence type="ECO:0000313" key="2">
    <source>
        <dbReference type="EMBL" id="MFD3001442.1"/>
    </source>
</evidence>
<gene>
    <name evidence="2" type="ORF">ACFS7Z_13805</name>
</gene>
<dbReference type="EMBL" id="JBHUOX010000009">
    <property type="protein sequence ID" value="MFD3001442.1"/>
    <property type="molecule type" value="Genomic_DNA"/>
</dbReference>
<sequence>MGITADLSAISADWTAGLSTGFTGDSFKTCVGLVLIEGACTAVWFGLMATGLGTILSTAAGSKAGFGAIFAAAVGRWTWTGLGASTCLGGALCLMVTGLVASFGIIVGRTTGRVALCVALFVAADFLLKRRILPKS</sequence>
<feature type="transmembrane region" description="Helical" evidence="1">
    <location>
        <begin position="87"/>
        <end position="106"/>
    </location>
</feature>
<keyword evidence="1" id="KW-0812">Transmembrane</keyword>
<comment type="caution">
    <text evidence="2">The sequence shown here is derived from an EMBL/GenBank/DDBJ whole genome shotgun (WGS) entry which is preliminary data.</text>
</comment>
<feature type="transmembrane region" description="Helical" evidence="1">
    <location>
        <begin position="30"/>
        <end position="49"/>
    </location>
</feature>
<dbReference type="Proteomes" id="UP001597641">
    <property type="component" value="Unassembled WGS sequence"/>
</dbReference>
<keyword evidence="3" id="KW-1185">Reference proteome</keyword>
<organism evidence="2 3">
    <name type="scientific">Pontibacter toksunensis</name>
    <dbReference type="NCBI Taxonomy" id="1332631"/>
    <lineage>
        <taxon>Bacteria</taxon>
        <taxon>Pseudomonadati</taxon>
        <taxon>Bacteroidota</taxon>
        <taxon>Cytophagia</taxon>
        <taxon>Cytophagales</taxon>
        <taxon>Hymenobacteraceae</taxon>
        <taxon>Pontibacter</taxon>
    </lineage>
</organism>